<dbReference type="GO" id="GO:0009428">
    <property type="term" value="C:bacterial-type flagellum basal body, distal rod, P ring"/>
    <property type="evidence" value="ECO:0007669"/>
    <property type="project" value="InterPro"/>
</dbReference>
<dbReference type="Gene3D" id="1.25.10.10">
    <property type="entry name" value="Leucine-rich Repeat Variant"/>
    <property type="match status" value="1"/>
</dbReference>
<dbReference type="GO" id="GO:0030288">
    <property type="term" value="C:outer membrane-bounded periplasmic space"/>
    <property type="evidence" value="ECO:0007669"/>
    <property type="project" value="InterPro"/>
</dbReference>
<protein>
    <submittedName>
        <fullName evidence="6">Flagellar basal body P-ring protein</fullName>
    </submittedName>
</protein>
<dbReference type="PANTHER" id="PTHR30381">
    <property type="entry name" value="FLAGELLAR P-RING PERIPLASMIC PROTEIN FLGI"/>
    <property type="match status" value="1"/>
</dbReference>
<dbReference type="EMBL" id="SJPQ01000002">
    <property type="protein sequence ID" value="TWT88589.1"/>
    <property type="molecule type" value="Genomic_DNA"/>
</dbReference>
<evidence type="ECO:0000313" key="6">
    <source>
        <dbReference type="EMBL" id="TWT88589.1"/>
    </source>
</evidence>
<evidence type="ECO:0000256" key="3">
    <source>
        <dbReference type="ARBA" id="ARBA00022729"/>
    </source>
</evidence>
<comment type="subcellular location">
    <subcellularLocation>
        <location evidence="2">Bacterial flagellum basal body</location>
    </subcellularLocation>
</comment>
<keyword evidence="3" id="KW-0732">Signal</keyword>
<gene>
    <name evidence="6" type="ORF">Mal64_20730</name>
</gene>
<keyword evidence="6" id="KW-0966">Cell projection</keyword>
<dbReference type="Pfam" id="PF13646">
    <property type="entry name" value="HEAT_2"/>
    <property type="match status" value="1"/>
</dbReference>
<dbReference type="PANTHER" id="PTHR30381:SF0">
    <property type="entry name" value="FLAGELLAR P-RING PROTEIN"/>
    <property type="match status" value="1"/>
</dbReference>
<dbReference type="OrthoDB" id="232006at2"/>
<keyword evidence="6" id="KW-0969">Cilium</keyword>
<comment type="function">
    <text evidence="1">Assembles around the rod to form the L-ring and probably protects the motor/basal body from shearing forces during rotation.</text>
</comment>
<organism evidence="6 7">
    <name type="scientific">Pseudobythopirellula maris</name>
    <dbReference type="NCBI Taxonomy" id="2527991"/>
    <lineage>
        <taxon>Bacteria</taxon>
        <taxon>Pseudomonadati</taxon>
        <taxon>Planctomycetota</taxon>
        <taxon>Planctomycetia</taxon>
        <taxon>Pirellulales</taxon>
        <taxon>Lacipirellulaceae</taxon>
        <taxon>Pseudobythopirellula</taxon>
    </lineage>
</organism>
<evidence type="ECO:0000256" key="1">
    <source>
        <dbReference type="ARBA" id="ARBA00002591"/>
    </source>
</evidence>
<keyword evidence="7" id="KW-1185">Reference proteome</keyword>
<evidence type="ECO:0000256" key="4">
    <source>
        <dbReference type="ARBA" id="ARBA00023143"/>
    </source>
</evidence>
<evidence type="ECO:0000313" key="7">
    <source>
        <dbReference type="Proteomes" id="UP000315440"/>
    </source>
</evidence>
<dbReference type="RefSeq" id="WP_146399774.1">
    <property type="nucleotide sequence ID" value="NZ_SJPQ01000002.1"/>
</dbReference>
<sequence>MTRRAPLITLSLALLLLTVAPTGCMAPLFRGKVVEQQLDEIDPPGEPTTNFVSRYTHPYGLDYVQVQAVSLVTGLKGTGGDPPPTPQRAQLLEEMHRLNIERPNTVLAMPETALVLVRGFLRPGIQKGDRFDLEVRVPSKSETTSLRGGHMLSAYLTEMAVLGNSIRSGSTLAEAEGPVLVDPSAEGDDAGDTAVATRGRILGGGVALKSRPLGLVISHEHQSVRMAQAISKSINDRFHRYDQGRKVGVAKPKTDEFIELHIHPRYKDNITRFVKVVRSIAVSETSAMRTERLGRLEKQLLDPLTSAVAAIRLEAIGGERAIEILAAGLDSSDPEARFYSSEALAYLDDTRGADALIVAARDEPAFRVNALAALSAMDDVAAYEGLRSLLASKSAETRYGAFRSLWAMNAGDPMLRGERLGGQFDFHVLDVDGPPMIHTTRSFRPEIVLFGEGQQFQLPFVLDAGKDILVNGMTGDQIVVSRFAAGEESQKLTVGTDVDAVVRAIVQLGGGYPDVVQALQQANTDGALASRFCVDALPQTGREYSRQNHSSDGVESDADAEASDKYRVATPVPDLFSEQRQ</sequence>
<evidence type="ECO:0000256" key="5">
    <source>
        <dbReference type="SAM" id="MobiDB-lite"/>
    </source>
</evidence>
<feature type="region of interest" description="Disordered" evidence="5">
    <location>
        <begin position="542"/>
        <end position="581"/>
    </location>
</feature>
<dbReference type="GO" id="GO:0005198">
    <property type="term" value="F:structural molecule activity"/>
    <property type="evidence" value="ECO:0007669"/>
    <property type="project" value="InterPro"/>
</dbReference>
<dbReference type="SUPFAM" id="SSF48371">
    <property type="entry name" value="ARM repeat"/>
    <property type="match status" value="1"/>
</dbReference>
<dbReference type="InterPro" id="IPR011989">
    <property type="entry name" value="ARM-like"/>
</dbReference>
<dbReference type="PRINTS" id="PR01010">
    <property type="entry name" value="FLGPRINGFLGI"/>
</dbReference>
<dbReference type="InterPro" id="IPR001782">
    <property type="entry name" value="Flag_FlgI"/>
</dbReference>
<dbReference type="GO" id="GO:0071973">
    <property type="term" value="P:bacterial-type flagellum-dependent cell motility"/>
    <property type="evidence" value="ECO:0007669"/>
    <property type="project" value="InterPro"/>
</dbReference>
<name>A0A5C5ZMF5_9BACT</name>
<dbReference type="AlphaFoldDB" id="A0A5C5ZMF5"/>
<evidence type="ECO:0000256" key="2">
    <source>
        <dbReference type="ARBA" id="ARBA00004117"/>
    </source>
</evidence>
<dbReference type="Proteomes" id="UP000315440">
    <property type="component" value="Unassembled WGS sequence"/>
</dbReference>
<dbReference type="Pfam" id="PF02119">
    <property type="entry name" value="FlgI"/>
    <property type="match status" value="1"/>
</dbReference>
<keyword evidence="6" id="KW-0282">Flagellum</keyword>
<accession>A0A5C5ZMF5</accession>
<dbReference type="InterPro" id="IPR016024">
    <property type="entry name" value="ARM-type_fold"/>
</dbReference>
<reference evidence="6 7" key="1">
    <citation type="submission" date="2019-02" db="EMBL/GenBank/DDBJ databases">
        <title>Deep-cultivation of Planctomycetes and their phenomic and genomic characterization uncovers novel biology.</title>
        <authorList>
            <person name="Wiegand S."/>
            <person name="Jogler M."/>
            <person name="Boedeker C."/>
            <person name="Pinto D."/>
            <person name="Vollmers J."/>
            <person name="Rivas-Marin E."/>
            <person name="Kohn T."/>
            <person name="Peeters S.H."/>
            <person name="Heuer A."/>
            <person name="Rast P."/>
            <person name="Oberbeckmann S."/>
            <person name="Bunk B."/>
            <person name="Jeske O."/>
            <person name="Meyerdierks A."/>
            <person name="Storesund J.E."/>
            <person name="Kallscheuer N."/>
            <person name="Luecker S."/>
            <person name="Lage O.M."/>
            <person name="Pohl T."/>
            <person name="Merkel B.J."/>
            <person name="Hornburger P."/>
            <person name="Mueller R.-W."/>
            <person name="Bruemmer F."/>
            <person name="Labrenz M."/>
            <person name="Spormann A.M."/>
            <person name="Op Den Camp H."/>
            <person name="Overmann J."/>
            <person name="Amann R."/>
            <person name="Jetten M.S.M."/>
            <person name="Mascher T."/>
            <person name="Medema M.H."/>
            <person name="Devos D.P."/>
            <person name="Kaster A.-K."/>
            <person name="Ovreas L."/>
            <person name="Rohde M."/>
            <person name="Galperin M.Y."/>
            <person name="Jogler C."/>
        </authorList>
    </citation>
    <scope>NUCLEOTIDE SEQUENCE [LARGE SCALE GENOMIC DNA]</scope>
    <source>
        <strain evidence="6 7">Mal64</strain>
    </source>
</reference>
<proteinExistence type="predicted"/>
<comment type="caution">
    <text evidence="6">The sequence shown here is derived from an EMBL/GenBank/DDBJ whole genome shotgun (WGS) entry which is preliminary data.</text>
</comment>
<keyword evidence="4" id="KW-0975">Bacterial flagellum</keyword>